<evidence type="ECO:0000256" key="5">
    <source>
        <dbReference type="ARBA" id="ARBA00022989"/>
    </source>
</evidence>
<feature type="transmembrane region" description="Helical" evidence="7">
    <location>
        <begin position="80"/>
        <end position="103"/>
    </location>
</feature>
<keyword evidence="5 7" id="KW-1133">Transmembrane helix</keyword>
<evidence type="ECO:0000256" key="6">
    <source>
        <dbReference type="ARBA" id="ARBA00023136"/>
    </source>
</evidence>
<sequence length="208" mass="23654">MIDKICNFLTNRIRKEIPDIDDERAEVINYGLQNIVGEIPKIFIMLGISYCLGIFNLSLFTFISLLIYKGASGGVHLKTHLGCIIFTTLFYCGIPFISQYFVISQSIKYIVVACIWIFGVIMIRLYAPADTEDVPILSNKVRKKKRIISYIAFSLGLLISIIISNNTISNILILSNLLQTITITRFIYKVTNNKYGYEVYSDTSYESV</sequence>
<evidence type="ECO:0000256" key="7">
    <source>
        <dbReference type="SAM" id="Phobius"/>
    </source>
</evidence>
<protein>
    <submittedName>
        <fullName evidence="8">Accessory gene regulator B</fullName>
    </submittedName>
</protein>
<keyword evidence="2" id="KW-0645">Protease</keyword>
<keyword evidence="6 7" id="KW-0472">Membrane</keyword>
<feature type="transmembrane region" description="Helical" evidence="7">
    <location>
        <begin position="109"/>
        <end position="127"/>
    </location>
</feature>
<evidence type="ECO:0000313" key="8">
    <source>
        <dbReference type="EMBL" id="DAD94813.1"/>
    </source>
</evidence>
<evidence type="ECO:0000256" key="4">
    <source>
        <dbReference type="ARBA" id="ARBA00022801"/>
    </source>
</evidence>
<accession>A0A8S5NJ26</accession>
<proteinExistence type="predicted"/>
<dbReference type="GO" id="GO:0006508">
    <property type="term" value="P:proteolysis"/>
    <property type="evidence" value="ECO:0007669"/>
    <property type="project" value="UniProtKB-KW"/>
</dbReference>
<dbReference type="GO" id="GO:0009372">
    <property type="term" value="P:quorum sensing"/>
    <property type="evidence" value="ECO:0007669"/>
    <property type="project" value="InterPro"/>
</dbReference>
<dbReference type="GO" id="GO:0008233">
    <property type="term" value="F:peptidase activity"/>
    <property type="evidence" value="ECO:0007669"/>
    <property type="project" value="UniProtKB-KW"/>
</dbReference>
<dbReference type="Pfam" id="PF04647">
    <property type="entry name" value="AgrB"/>
    <property type="match status" value="1"/>
</dbReference>
<keyword evidence="4" id="KW-0378">Hydrolase</keyword>
<organism evidence="8">
    <name type="scientific">Siphoviridae sp. ctiJI15</name>
    <dbReference type="NCBI Taxonomy" id="2826431"/>
    <lineage>
        <taxon>Viruses</taxon>
        <taxon>Duplodnaviria</taxon>
        <taxon>Heunggongvirae</taxon>
        <taxon>Uroviricota</taxon>
        <taxon>Caudoviricetes</taxon>
    </lineage>
</organism>
<dbReference type="SMART" id="SM00793">
    <property type="entry name" value="AgrB"/>
    <property type="match status" value="1"/>
</dbReference>
<name>A0A8S5NJ26_9CAUD</name>
<feature type="transmembrane region" description="Helical" evidence="7">
    <location>
        <begin position="147"/>
        <end position="165"/>
    </location>
</feature>
<keyword evidence="3 7" id="KW-0812">Transmembrane</keyword>
<feature type="transmembrane region" description="Helical" evidence="7">
    <location>
        <begin position="42"/>
        <end position="68"/>
    </location>
</feature>
<evidence type="ECO:0000256" key="3">
    <source>
        <dbReference type="ARBA" id="ARBA00022692"/>
    </source>
</evidence>
<keyword evidence="1" id="KW-1003">Cell membrane</keyword>
<dbReference type="GO" id="GO:0016020">
    <property type="term" value="C:membrane"/>
    <property type="evidence" value="ECO:0007669"/>
    <property type="project" value="InterPro"/>
</dbReference>
<evidence type="ECO:0000256" key="2">
    <source>
        <dbReference type="ARBA" id="ARBA00022670"/>
    </source>
</evidence>
<reference evidence="8" key="1">
    <citation type="journal article" date="2021" name="Proc. Natl. Acad. Sci. U.S.A.">
        <title>A Catalog of Tens of Thousands of Viruses from Human Metagenomes Reveals Hidden Associations with Chronic Diseases.</title>
        <authorList>
            <person name="Tisza M.J."/>
            <person name="Buck C.B."/>
        </authorList>
    </citation>
    <scope>NUCLEOTIDE SEQUENCE</scope>
    <source>
        <strain evidence="8">CtiJI15</strain>
    </source>
</reference>
<dbReference type="EMBL" id="BK015182">
    <property type="protein sequence ID" value="DAD94813.1"/>
    <property type="molecule type" value="Genomic_DNA"/>
</dbReference>
<dbReference type="InterPro" id="IPR006741">
    <property type="entry name" value="AgrB"/>
</dbReference>
<evidence type="ECO:0000256" key="1">
    <source>
        <dbReference type="ARBA" id="ARBA00022475"/>
    </source>
</evidence>